<feature type="signal peptide" evidence="4">
    <location>
        <begin position="1"/>
        <end position="23"/>
    </location>
</feature>
<evidence type="ECO:0000256" key="3">
    <source>
        <dbReference type="ARBA" id="ARBA00022801"/>
    </source>
</evidence>
<geneLocation type="plasmid" evidence="6 7">
    <name>pANSO36C</name>
</geneLocation>
<dbReference type="Gene3D" id="2.40.50.90">
    <property type="match status" value="1"/>
</dbReference>
<dbReference type="PANTHER" id="PTHR12302:SF3">
    <property type="entry name" value="SERINE_THREONINE-PROTEIN KINASE 31"/>
    <property type="match status" value="1"/>
</dbReference>
<accession>A0ABN6QCU1</accession>
<dbReference type="InterPro" id="IPR002071">
    <property type="entry name" value="Thermonucl_AS"/>
</dbReference>
<organism evidence="6 7">
    <name type="scientific">Nostoc cf. commune SO-36</name>
    <dbReference type="NCBI Taxonomy" id="449208"/>
    <lineage>
        <taxon>Bacteria</taxon>
        <taxon>Bacillati</taxon>
        <taxon>Cyanobacteriota</taxon>
        <taxon>Cyanophyceae</taxon>
        <taxon>Nostocales</taxon>
        <taxon>Nostocaceae</taxon>
        <taxon>Nostoc</taxon>
    </lineage>
</organism>
<dbReference type="PROSITE" id="PS50830">
    <property type="entry name" value="TNASE_3"/>
    <property type="match status" value="1"/>
</dbReference>
<keyword evidence="2" id="KW-0255">Endonuclease</keyword>
<evidence type="ECO:0000313" key="6">
    <source>
        <dbReference type="EMBL" id="BDI20963.1"/>
    </source>
</evidence>
<dbReference type="InterPro" id="IPR035437">
    <property type="entry name" value="SNase_OB-fold_sf"/>
</dbReference>
<feature type="domain" description="TNase-like" evidence="5">
    <location>
        <begin position="47"/>
        <end position="183"/>
    </location>
</feature>
<dbReference type="SMART" id="SM00318">
    <property type="entry name" value="SNc"/>
    <property type="match status" value="1"/>
</dbReference>
<name>A0ABN6QCU1_NOSCO</name>
<evidence type="ECO:0000259" key="5">
    <source>
        <dbReference type="PROSITE" id="PS50830"/>
    </source>
</evidence>
<proteinExistence type="predicted"/>
<keyword evidence="4" id="KW-0732">Signal</keyword>
<keyword evidence="1" id="KW-0540">Nuclease</keyword>
<dbReference type="EMBL" id="AP025735">
    <property type="protein sequence ID" value="BDI20963.1"/>
    <property type="molecule type" value="Genomic_DNA"/>
</dbReference>
<dbReference type="SUPFAM" id="SSF50199">
    <property type="entry name" value="Staphylococcal nuclease"/>
    <property type="match status" value="1"/>
</dbReference>
<evidence type="ECO:0000256" key="4">
    <source>
        <dbReference type="SAM" id="SignalP"/>
    </source>
</evidence>
<evidence type="ECO:0000256" key="2">
    <source>
        <dbReference type="ARBA" id="ARBA00022759"/>
    </source>
</evidence>
<evidence type="ECO:0000256" key="1">
    <source>
        <dbReference type="ARBA" id="ARBA00022722"/>
    </source>
</evidence>
<keyword evidence="6" id="KW-0614">Plasmid</keyword>
<dbReference type="InterPro" id="IPR016071">
    <property type="entry name" value="Staphylococal_nuclease_OB-fold"/>
</dbReference>
<evidence type="ECO:0000313" key="7">
    <source>
        <dbReference type="Proteomes" id="UP001055453"/>
    </source>
</evidence>
<dbReference type="Pfam" id="PF00565">
    <property type="entry name" value="SNase"/>
    <property type="match status" value="1"/>
</dbReference>
<protein>
    <recommendedName>
        <fullName evidence="5">TNase-like domain-containing protein</fullName>
    </recommendedName>
</protein>
<dbReference type="RefSeq" id="WP_251961006.1">
    <property type="nucleotide sequence ID" value="NZ_AP025735.1"/>
</dbReference>
<dbReference type="PANTHER" id="PTHR12302">
    <property type="entry name" value="EBNA2 BINDING PROTEIN P100"/>
    <property type="match status" value="1"/>
</dbReference>
<feature type="chain" id="PRO_5046887693" description="TNase-like domain-containing protein" evidence="4">
    <location>
        <begin position="24"/>
        <end position="198"/>
    </location>
</feature>
<sequence length="198" mass="21632">MPKKLLNSPAFLIASVAAIVAVAGTSPKTRSLIEAAADSTSPRAMALSEQWTVASVADGDTITVRRSGETKKIRFCGIDAPEIKHGKQPGQPLGQESKANLQRLVNEVGGKVSVVSIESDRYGRTVAEVFSSKNGIEKNFNEEQLSSGNAYLYKQYAGKCPNKPVFEKVEAIAQSKKLGVWSGNYQKPWEYRKQQRSR</sequence>
<keyword evidence="3" id="KW-0378">Hydrolase</keyword>
<dbReference type="Proteomes" id="UP001055453">
    <property type="component" value="Plasmid pANSO36C"/>
</dbReference>
<reference evidence="6" key="1">
    <citation type="submission" date="2022-04" db="EMBL/GenBank/DDBJ databases">
        <title>Complete genome sequence of a cyanobacterium, Nostoc sp. SO-36, isolated in Antarctica.</title>
        <authorList>
            <person name="Kanesaki Y."/>
            <person name="Effendi D."/>
            <person name="Sakamoto T."/>
            <person name="Ohtani S."/>
            <person name="Awai K."/>
        </authorList>
    </citation>
    <scope>NUCLEOTIDE SEQUENCE</scope>
    <source>
        <strain evidence="6">SO-36</strain>
        <plasmid evidence="6">pANSO36C</plasmid>
    </source>
</reference>
<keyword evidence="7" id="KW-1185">Reference proteome</keyword>
<dbReference type="PROSITE" id="PS01284">
    <property type="entry name" value="TNASE_2"/>
    <property type="match status" value="1"/>
</dbReference>
<gene>
    <name evidence="6" type="ORF">ANSO36C_67650</name>
</gene>